<sequence>MDTTTNRIPLVEKEEIPFFNFSNEDVLEDAEARKKRVWDLNRAASLGNAYRGKVEITFQTADGEQKRVDTTVWTVDQSHITLKAGCSVPIISIISIEFF</sequence>
<organism evidence="1 2">
    <name type="scientific">Pontibacter arcticus</name>
    <dbReference type="NCBI Taxonomy" id="2080288"/>
    <lineage>
        <taxon>Bacteria</taxon>
        <taxon>Pseudomonadati</taxon>
        <taxon>Bacteroidota</taxon>
        <taxon>Cytophagia</taxon>
        <taxon>Cytophagales</taxon>
        <taxon>Hymenobacteraceae</taxon>
        <taxon>Pontibacter</taxon>
    </lineage>
</organism>
<evidence type="ECO:0000313" key="1">
    <source>
        <dbReference type="EMBL" id="RAU82388.1"/>
    </source>
</evidence>
<dbReference type="RefSeq" id="WP_112306252.1">
    <property type="nucleotide sequence ID" value="NZ_QMDV01000003.1"/>
</dbReference>
<dbReference type="Proteomes" id="UP000251692">
    <property type="component" value="Unassembled WGS sequence"/>
</dbReference>
<evidence type="ECO:0000313" key="2">
    <source>
        <dbReference type="Proteomes" id="UP000251692"/>
    </source>
</evidence>
<reference evidence="1 2" key="1">
    <citation type="submission" date="2018-06" db="EMBL/GenBank/DDBJ databases">
        <authorList>
            <person name="Liu Z.-W."/>
        </authorList>
    </citation>
    <scope>NUCLEOTIDE SEQUENCE [LARGE SCALE GENOMIC DNA]</scope>
    <source>
        <strain evidence="1 2">2b14</strain>
    </source>
</reference>
<dbReference type="AlphaFoldDB" id="A0A364RDG8"/>
<dbReference type="OrthoDB" id="982075at2"/>
<keyword evidence="2" id="KW-1185">Reference proteome</keyword>
<accession>A0A364RDG8</accession>
<gene>
    <name evidence="1" type="ORF">DP923_11420</name>
</gene>
<dbReference type="EMBL" id="QMDV01000003">
    <property type="protein sequence ID" value="RAU82388.1"/>
    <property type="molecule type" value="Genomic_DNA"/>
</dbReference>
<proteinExistence type="predicted"/>
<name>A0A364RDG8_9BACT</name>
<protein>
    <submittedName>
        <fullName evidence="1">Uncharacterized protein</fullName>
    </submittedName>
</protein>
<reference evidence="1 2" key="2">
    <citation type="submission" date="2018-07" db="EMBL/GenBank/DDBJ databases">
        <title>Pontibacter sp. 2b14 genomic sequence and assembly.</title>
        <authorList>
            <person name="Du Z.-J."/>
        </authorList>
    </citation>
    <scope>NUCLEOTIDE SEQUENCE [LARGE SCALE GENOMIC DNA]</scope>
    <source>
        <strain evidence="1 2">2b14</strain>
    </source>
</reference>
<comment type="caution">
    <text evidence="1">The sequence shown here is derived from an EMBL/GenBank/DDBJ whole genome shotgun (WGS) entry which is preliminary data.</text>
</comment>